<reference evidence="2 3" key="1">
    <citation type="submission" date="2013-09" db="EMBL/GenBank/DDBJ databases">
        <title>Corchorus capsularis genome sequencing.</title>
        <authorList>
            <person name="Alam M."/>
            <person name="Haque M.S."/>
            <person name="Islam M.S."/>
            <person name="Emdad E.M."/>
            <person name="Islam M.M."/>
            <person name="Ahmed B."/>
            <person name="Halim A."/>
            <person name="Hossen Q.M.M."/>
            <person name="Hossain M.Z."/>
            <person name="Ahmed R."/>
            <person name="Khan M.M."/>
            <person name="Islam R."/>
            <person name="Rashid M.M."/>
            <person name="Khan S.A."/>
            <person name="Rahman M.S."/>
            <person name="Alam M."/>
        </authorList>
    </citation>
    <scope>NUCLEOTIDE SEQUENCE [LARGE SCALE GENOMIC DNA]</scope>
    <source>
        <strain evidence="3">cv. CVL-1</strain>
        <tissue evidence="2">Whole seedling</tissue>
    </source>
</reference>
<comment type="caution">
    <text evidence="2">The sequence shown here is derived from an EMBL/GenBank/DDBJ whole genome shotgun (WGS) entry which is preliminary data.</text>
</comment>
<feature type="region of interest" description="Disordered" evidence="1">
    <location>
        <begin position="1"/>
        <end position="32"/>
    </location>
</feature>
<gene>
    <name evidence="2" type="ORF">CCACVL1_08678</name>
</gene>
<evidence type="ECO:0000313" key="2">
    <source>
        <dbReference type="EMBL" id="OMO87915.1"/>
    </source>
</evidence>
<name>A0A1R3IZB0_COCAP</name>
<accession>A0A1R3IZB0</accession>
<dbReference type="AlphaFoldDB" id="A0A1R3IZB0"/>
<evidence type="ECO:0000256" key="1">
    <source>
        <dbReference type="SAM" id="MobiDB-lite"/>
    </source>
</evidence>
<sequence length="32" mass="3423">MGHKSVGSYQYPSGSREILPPPILPLKAKPSS</sequence>
<dbReference type="Proteomes" id="UP000188268">
    <property type="component" value="Unassembled WGS sequence"/>
</dbReference>
<dbReference type="Gramene" id="OMO87915">
    <property type="protein sequence ID" value="OMO87915"/>
    <property type="gene ID" value="CCACVL1_08678"/>
</dbReference>
<proteinExistence type="predicted"/>
<evidence type="ECO:0000313" key="3">
    <source>
        <dbReference type="Proteomes" id="UP000188268"/>
    </source>
</evidence>
<protein>
    <submittedName>
        <fullName evidence="2">Uncharacterized protein</fullName>
    </submittedName>
</protein>
<keyword evidence="3" id="KW-1185">Reference proteome</keyword>
<organism evidence="2 3">
    <name type="scientific">Corchorus capsularis</name>
    <name type="common">Jute</name>
    <dbReference type="NCBI Taxonomy" id="210143"/>
    <lineage>
        <taxon>Eukaryota</taxon>
        <taxon>Viridiplantae</taxon>
        <taxon>Streptophyta</taxon>
        <taxon>Embryophyta</taxon>
        <taxon>Tracheophyta</taxon>
        <taxon>Spermatophyta</taxon>
        <taxon>Magnoliopsida</taxon>
        <taxon>eudicotyledons</taxon>
        <taxon>Gunneridae</taxon>
        <taxon>Pentapetalae</taxon>
        <taxon>rosids</taxon>
        <taxon>malvids</taxon>
        <taxon>Malvales</taxon>
        <taxon>Malvaceae</taxon>
        <taxon>Grewioideae</taxon>
        <taxon>Apeibeae</taxon>
        <taxon>Corchorus</taxon>
    </lineage>
</organism>
<dbReference type="EMBL" id="AWWV01009136">
    <property type="protein sequence ID" value="OMO87915.1"/>
    <property type="molecule type" value="Genomic_DNA"/>
</dbReference>